<evidence type="ECO:0000313" key="3">
    <source>
        <dbReference type="Proteomes" id="UP001146120"/>
    </source>
</evidence>
<keyword evidence="3" id="KW-1185">Reference proteome</keyword>
<dbReference type="AlphaFoldDB" id="A0AAV2YRV8"/>
<proteinExistence type="predicted"/>
<comment type="caution">
    <text evidence="2">The sequence shown here is derived from an EMBL/GenBank/DDBJ whole genome shotgun (WGS) entry which is preliminary data.</text>
</comment>
<accession>A0AAV2YRV8</accession>
<reference evidence="2" key="1">
    <citation type="submission" date="2022-11" db="EMBL/GenBank/DDBJ databases">
        <authorList>
            <person name="Morgan W.R."/>
            <person name="Tartar A."/>
        </authorList>
    </citation>
    <scope>NUCLEOTIDE SEQUENCE</scope>
    <source>
        <strain evidence="2">ARSEF 373</strain>
    </source>
</reference>
<reference evidence="2" key="2">
    <citation type="journal article" date="2023" name="Microbiol Resour">
        <title>Decontamination and Annotation of the Draft Genome Sequence of the Oomycete Lagenidium giganteum ARSEF 373.</title>
        <authorList>
            <person name="Morgan W.R."/>
            <person name="Tartar A."/>
        </authorList>
    </citation>
    <scope>NUCLEOTIDE SEQUENCE</scope>
    <source>
        <strain evidence="2">ARSEF 373</strain>
    </source>
</reference>
<feature type="region of interest" description="Disordered" evidence="1">
    <location>
        <begin position="272"/>
        <end position="295"/>
    </location>
</feature>
<organism evidence="2 3">
    <name type="scientific">Lagenidium giganteum</name>
    <dbReference type="NCBI Taxonomy" id="4803"/>
    <lineage>
        <taxon>Eukaryota</taxon>
        <taxon>Sar</taxon>
        <taxon>Stramenopiles</taxon>
        <taxon>Oomycota</taxon>
        <taxon>Peronosporomycetes</taxon>
        <taxon>Pythiales</taxon>
        <taxon>Pythiaceae</taxon>
    </lineage>
</organism>
<name>A0AAV2YRV8_9STRA</name>
<protein>
    <submittedName>
        <fullName evidence="2">Uncharacterized protein</fullName>
    </submittedName>
</protein>
<evidence type="ECO:0000256" key="1">
    <source>
        <dbReference type="SAM" id="MobiDB-lite"/>
    </source>
</evidence>
<sequence length="306" mass="34197">MPRVRFPDGALFCFCCRRAAHTHHAVCLPAGRPCDLASLLPHHRWLAGWLTAADSVWLTWSEGSVIFREKVDRKLKMDATIGQPLTDPILLRPNANAAQCKYEPVCDEDDGLLTQLTRLWRAAARRRNGHAGFMLDAYVYVQRVGATSAIRRATENRVTASATIVSDFLTQTGRFEAVGPAARHYWAIHHARQPEGTPVTQPESTTFEQLQAVDRLQREVDTQAQRPAKDFIDVRTSINGGVVTLKLNLHELRKGLGLPAYDLTRAFRPPSIPLNPAANMQDIDHQDSDDNIDDEESQHQLVDGLV</sequence>
<dbReference type="EMBL" id="DAKRPA010000165">
    <property type="protein sequence ID" value="DAZ96528.1"/>
    <property type="molecule type" value="Genomic_DNA"/>
</dbReference>
<dbReference type="Proteomes" id="UP001146120">
    <property type="component" value="Unassembled WGS sequence"/>
</dbReference>
<evidence type="ECO:0000313" key="2">
    <source>
        <dbReference type="EMBL" id="DAZ96528.1"/>
    </source>
</evidence>
<gene>
    <name evidence="2" type="ORF">N0F65_008079</name>
</gene>